<dbReference type="EMBL" id="CADCTW010000227">
    <property type="protein sequence ID" value="CAA9367297.1"/>
    <property type="molecule type" value="Genomic_DNA"/>
</dbReference>
<sequence length="159" mass="17868">MKKHLWMAVLLAACAVRPAAAQAVAPTHRAAIEELFAAIGAEREITAGVEAEIRGAVSRQPAMAEYEGMMLAHARRYLRWADLKEDFIRVYARTYTEPDARQLAAFYRTPLGQKTLRVQPQLGAEVRRITQARLRPHAKELSDAITARARARRQAPQRP</sequence>
<dbReference type="Pfam" id="PF09832">
    <property type="entry name" value="DUF2059"/>
    <property type="match status" value="1"/>
</dbReference>
<accession>A0A6J4MU15</accession>
<feature type="signal peptide" evidence="1">
    <location>
        <begin position="1"/>
        <end position="23"/>
    </location>
</feature>
<dbReference type="InterPro" id="IPR018637">
    <property type="entry name" value="DUF2059"/>
</dbReference>
<feature type="domain" description="DUF2059" evidence="2">
    <location>
        <begin position="82"/>
        <end position="139"/>
    </location>
</feature>
<proteinExistence type="predicted"/>
<name>A0A6J4MU15_9BACT</name>
<evidence type="ECO:0000313" key="3">
    <source>
        <dbReference type="EMBL" id="CAA9367297.1"/>
    </source>
</evidence>
<gene>
    <name evidence="3" type="ORF">AVDCRST_MAG68-4982</name>
</gene>
<organism evidence="3">
    <name type="scientific">uncultured Gemmatimonadota bacterium</name>
    <dbReference type="NCBI Taxonomy" id="203437"/>
    <lineage>
        <taxon>Bacteria</taxon>
        <taxon>Pseudomonadati</taxon>
        <taxon>Gemmatimonadota</taxon>
        <taxon>environmental samples</taxon>
    </lineage>
</organism>
<reference evidence="3" key="1">
    <citation type="submission" date="2020-02" db="EMBL/GenBank/DDBJ databases">
        <authorList>
            <person name="Meier V. D."/>
        </authorList>
    </citation>
    <scope>NUCLEOTIDE SEQUENCE</scope>
    <source>
        <strain evidence="3">AVDCRST_MAG68</strain>
    </source>
</reference>
<feature type="chain" id="PRO_5026943241" description="DUF2059 domain-containing protein" evidence="1">
    <location>
        <begin position="24"/>
        <end position="159"/>
    </location>
</feature>
<evidence type="ECO:0000259" key="2">
    <source>
        <dbReference type="Pfam" id="PF09832"/>
    </source>
</evidence>
<keyword evidence="1" id="KW-0732">Signal</keyword>
<evidence type="ECO:0000256" key="1">
    <source>
        <dbReference type="SAM" id="SignalP"/>
    </source>
</evidence>
<dbReference type="AlphaFoldDB" id="A0A6J4MU15"/>
<protein>
    <recommendedName>
        <fullName evidence="2">DUF2059 domain-containing protein</fullName>
    </recommendedName>
</protein>